<organism evidence="2 3">
    <name type="scientific">Cryptococcus tetragattii IND107</name>
    <dbReference type="NCBI Taxonomy" id="1296105"/>
    <lineage>
        <taxon>Eukaryota</taxon>
        <taxon>Fungi</taxon>
        <taxon>Dikarya</taxon>
        <taxon>Basidiomycota</taxon>
        <taxon>Agaricomycotina</taxon>
        <taxon>Tremellomycetes</taxon>
        <taxon>Tremellales</taxon>
        <taxon>Cryptococcaceae</taxon>
        <taxon>Cryptococcus</taxon>
        <taxon>Cryptococcus gattii species complex</taxon>
    </lineage>
</organism>
<sequence length="303" mass="34665">MVPDKCLKAGWPATVKRKGWKPFRSVYEVEHNVKVVSLQYICTEHGVYSPSADNYWEERSRNEGVLIVENILQLHILHSRRLETWFYAAALHERTRMSFFNKSAEPFPMMLPRAQIDKDDEPFAISINRVLSLTPYEHATNTLWQGSVNMEARSTFPLCRVANKASVQRIGFLGIFPNNSSSFRAALASSHHVFVMNNLLRQREALYGVPQPLLLNVAPHHRFGLVPRQPPGEFNGDPEKRYKFLKENLRTIHEKHGGGEEEDKDGIGGVRPLINSLSPQKVSPYCIISHVEEGQANRQKEQR</sequence>
<protein>
    <submittedName>
        <fullName evidence="2">Uncharacterized protein</fullName>
    </submittedName>
</protein>
<gene>
    <name evidence="2" type="ORF">I308_105712</name>
</gene>
<dbReference type="EMBL" id="ATAM02000011">
    <property type="protein sequence ID" value="KAL0242084.1"/>
    <property type="molecule type" value="Genomic_DNA"/>
</dbReference>
<keyword evidence="3" id="KW-1185">Reference proteome</keyword>
<dbReference type="Proteomes" id="UP000054399">
    <property type="component" value="Unassembled WGS sequence"/>
</dbReference>
<reference evidence="2" key="1">
    <citation type="submission" date="2015-01" db="EMBL/GenBank/DDBJ databases">
        <authorList>
            <consortium name="The Broad Institute Genomics Platform"/>
            <person name="Cuomo C."/>
            <person name="Litvintseva A."/>
            <person name="Chen Y."/>
            <person name="Heitman J."/>
            <person name="Sun S."/>
            <person name="Springer D."/>
            <person name="Dromer F."/>
            <person name="Young S."/>
            <person name="Zeng Q."/>
            <person name="Gargeya S."/>
            <person name="Abouelleil A."/>
            <person name="Alvarado L."/>
            <person name="Chapman S.B."/>
            <person name="Gainer-Dewar J."/>
            <person name="Goldberg J."/>
            <person name="Griggs A."/>
            <person name="Gujja S."/>
            <person name="Hansen M."/>
            <person name="Howarth C."/>
            <person name="Imamovic A."/>
            <person name="Larimer J."/>
            <person name="Murphy C."/>
            <person name="Naylor J."/>
            <person name="Pearson M."/>
            <person name="Priest M."/>
            <person name="Roberts A."/>
            <person name="Saif S."/>
            <person name="Shea T."/>
            <person name="Sykes S."/>
            <person name="Wortman J."/>
            <person name="Nusbaum C."/>
            <person name="Birren B."/>
        </authorList>
    </citation>
    <scope>NUCLEOTIDE SEQUENCE</scope>
    <source>
        <strain evidence="2">IND107</strain>
    </source>
</reference>
<evidence type="ECO:0000313" key="3">
    <source>
        <dbReference type="Proteomes" id="UP000054399"/>
    </source>
</evidence>
<name>A0ABR3BJW4_9TREE</name>
<comment type="caution">
    <text evidence="2">The sequence shown here is derived from an EMBL/GenBank/DDBJ whole genome shotgun (WGS) entry which is preliminary data.</text>
</comment>
<accession>A0ABR3BJW4</accession>
<dbReference type="RefSeq" id="XP_066611466.1">
    <property type="nucleotide sequence ID" value="XM_066760162.1"/>
</dbReference>
<evidence type="ECO:0000313" key="2">
    <source>
        <dbReference type="EMBL" id="KAL0242084.1"/>
    </source>
</evidence>
<reference evidence="2" key="2">
    <citation type="submission" date="2024-01" db="EMBL/GenBank/DDBJ databases">
        <title>Comparative genomics of Cryptococcus and Kwoniella reveals pathogenesis evolution and contrasting modes of karyotype evolution via chromosome fusion or intercentromeric recombination.</title>
        <authorList>
            <person name="Coelho M.A."/>
            <person name="David-Palma M."/>
            <person name="Shea T."/>
            <person name="Bowers K."/>
            <person name="Mcginley-Smith S."/>
            <person name="Mohammad A.W."/>
            <person name="Gnirke A."/>
            <person name="Yurkov A.M."/>
            <person name="Nowrousian M."/>
            <person name="Sun S."/>
            <person name="Cuomo C.A."/>
            <person name="Heitman J."/>
        </authorList>
    </citation>
    <scope>NUCLEOTIDE SEQUENCE</scope>
    <source>
        <strain evidence="2">IND107</strain>
    </source>
</reference>
<dbReference type="GeneID" id="91992567"/>
<proteinExistence type="predicted"/>
<evidence type="ECO:0000256" key="1">
    <source>
        <dbReference type="SAM" id="MobiDB-lite"/>
    </source>
</evidence>
<feature type="region of interest" description="Disordered" evidence="1">
    <location>
        <begin position="253"/>
        <end position="272"/>
    </location>
</feature>